<proteinExistence type="predicted"/>
<dbReference type="RefSeq" id="WP_106441108.1">
    <property type="nucleotide sequence ID" value="NZ_NCLF01000028.1"/>
</dbReference>
<dbReference type="EMBL" id="UHJC01000001">
    <property type="protein sequence ID" value="SUP80737.1"/>
    <property type="molecule type" value="Genomic_DNA"/>
</dbReference>
<accession>A0A380Q631</accession>
<organism evidence="1 2">
    <name type="scientific">Yersinia pseudotuberculosis</name>
    <dbReference type="NCBI Taxonomy" id="633"/>
    <lineage>
        <taxon>Bacteria</taxon>
        <taxon>Pseudomonadati</taxon>
        <taxon>Pseudomonadota</taxon>
        <taxon>Gammaproteobacteria</taxon>
        <taxon>Enterobacterales</taxon>
        <taxon>Yersiniaceae</taxon>
        <taxon>Yersinia</taxon>
    </lineage>
</organism>
<gene>
    <name evidence="1" type="ORF">NCTC8580_00805</name>
</gene>
<name>A0A380Q631_YERPU</name>
<reference evidence="1 2" key="1">
    <citation type="submission" date="2018-06" db="EMBL/GenBank/DDBJ databases">
        <authorList>
            <consortium name="Pathogen Informatics"/>
            <person name="Doyle S."/>
        </authorList>
    </citation>
    <scope>NUCLEOTIDE SEQUENCE [LARGE SCALE GENOMIC DNA]</scope>
    <source>
        <strain evidence="1 2">NCTC8580</strain>
    </source>
</reference>
<protein>
    <submittedName>
        <fullName evidence="1">Uncharacterized protein</fullName>
    </submittedName>
</protein>
<evidence type="ECO:0000313" key="1">
    <source>
        <dbReference type="EMBL" id="SUP80737.1"/>
    </source>
</evidence>
<dbReference type="Proteomes" id="UP000255087">
    <property type="component" value="Unassembled WGS sequence"/>
</dbReference>
<dbReference type="AlphaFoldDB" id="A0A380Q631"/>
<sequence>MLPRLNVNDHRYVPALDQLRKQARFLRDRCNIQLNHAYEMVAYFYRFSSWGDLLNHTTSNIAIENQRIVAQMREVLQTYRNNLPASDLQRLSQLAALQGTLTEAVVNDRIKTLNDLDIVQIFNCLYNEEYWGEPVPVSWYEALDETDRCLVLLAKRTALEGRTKTVNPHISFPWFGFKMYGYLHIDGNTLNYKCRELDSCLWPSEKQYKKVFNRPWFAAYTSGFIRTQLHSLSVSGFSGELSIARVNNVDLVTGQVELPCFDEHDNFDNNLDKDEVISLAINEVVEKLVSIGGVKNTKKQNVTFSFGNGEMY</sequence>
<evidence type="ECO:0000313" key="2">
    <source>
        <dbReference type="Proteomes" id="UP000255087"/>
    </source>
</evidence>